<evidence type="ECO:0000313" key="2">
    <source>
        <dbReference type="EMBL" id="HHF97864.1"/>
    </source>
</evidence>
<dbReference type="SMART" id="SM00858">
    <property type="entry name" value="SAF"/>
    <property type="match status" value="1"/>
</dbReference>
<dbReference type="Pfam" id="PF08666">
    <property type="entry name" value="SAF"/>
    <property type="match status" value="1"/>
</dbReference>
<reference evidence="2" key="1">
    <citation type="journal article" date="2020" name="mSystems">
        <title>Genome- and Community-Level Interaction Insights into Carbon Utilization and Element Cycling Functions of Hydrothermarchaeota in Hydrothermal Sediment.</title>
        <authorList>
            <person name="Zhou Z."/>
            <person name="Liu Y."/>
            <person name="Xu W."/>
            <person name="Pan J."/>
            <person name="Luo Z.H."/>
            <person name="Li M."/>
        </authorList>
    </citation>
    <scope>NUCLEOTIDE SEQUENCE [LARGE SCALE GENOMIC DNA]</scope>
    <source>
        <strain evidence="2">HyVt-92</strain>
    </source>
</reference>
<proteinExistence type="predicted"/>
<dbReference type="InterPro" id="IPR048423">
    <property type="entry name" value="DRL_cat"/>
</dbReference>
<dbReference type="EMBL" id="DRTT01000001">
    <property type="protein sequence ID" value="HHF97864.1"/>
    <property type="molecule type" value="Genomic_DNA"/>
</dbReference>
<dbReference type="PANTHER" id="PTHR37850:SF2">
    <property type="entry name" value="SAF DOMAIN PROTEIN"/>
    <property type="match status" value="1"/>
</dbReference>
<gene>
    <name evidence="2" type="ORF">ENL39_00025</name>
</gene>
<feature type="domain" description="SAF" evidence="1">
    <location>
        <begin position="202"/>
        <end position="267"/>
    </location>
</feature>
<sequence>KELAKDKGIVYTVGAGDEPGAIKELYDFATSVGFRVVAAGKGKNNPLDREATPESLKDIALKKGVNPKMLCEFVDGSKTMVEMTAVANATGLLPDIRGMHGPKCNVEELASVFSLKKNGGVLEKEGVVDYAIGNVAPGVFVVVTTDNKRLIKDLEYMSMGKGPNYLLYRPYHLTSIEIPISVARAFLYKEPTIVCKERPVAEAITVAKRDLKAGKVIDGIGRFDIYGSIEKASVAFEENLLPLGLAEGAVLKENVKKGEYIRKDQVELDENSVLVNLRRLQEKVLPPL</sequence>
<organism evidence="2">
    <name type="scientific">Aerophobetes bacterium</name>
    <dbReference type="NCBI Taxonomy" id="2030807"/>
    <lineage>
        <taxon>Bacteria</taxon>
        <taxon>Candidatus Aerophobota</taxon>
    </lineage>
</organism>
<dbReference type="InterPro" id="IPR013974">
    <property type="entry name" value="SAF"/>
</dbReference>
<name>A0A7V5HXS9_UNCAE</name>
<evidence type="ECO:0000259" key="1">
    <source>
        <dbReference type="SMART" id="SM00858"/>
    </source>
</evidence>
<dbReference type="PANTHER" id="PTHR37850">
    <property type="entry name" value="STRU PROTEIN"/>
    <property type="match status" value="1"/>
</dbReference>
<comment type="caution">
    <text evidence="2">The sequence shown here is derived from an EMBL/GenBank/DDBJ whole genome shotgun (WGS) entry which is preliminary data.</text>
</comment>
<dbReference type="CDD" id="cd11616">
    <property type="entry name" value="SAF_DH_OX_like"/>
    <property type="match status" value="1"/>
</dbReference>
<feature type="non-terminal residue" evidence="2">
    <location>
        <position position="1"/>
    </location>
</feature>
<dbReference type="Pfam" id="PF21135">
    <property type="entry name" value="DRL_cat"/>
    <property type="match status" value="1"/>
</dbReference>
<accession>A0A7V5HXS9</accession>
<dbReference type="Proteomes" id="UP000886070">
    <property type="component" value="Unassembled WGS sequence"/>
</dbReference>
<dbReference type="AlphaFoldDB" id="A0A7V5HXS9"/>
<protein>
    <submittedName>
        <fullName evidence="2">NAD(P)-dependent oxidoreductase</fullName>
    </submittedName>
</protein>